<evidence type="ECO:0000313" key="3">
    <source>
        <dbReference type="Ensembl" id="ENSACDP00005025111.1"/>
    </source>
</evidence>
<dbReference type="Ensembl" id="ENSACDT00005029957.1">
    <property type="protein sequence ID" value="ENSACDP00005025111.1"/>
    <property type="gene ID" value="ENSACDG00005018176.1"/>
</dbReference>
<protein>
    <submittedName>
        <fullName evidence="3">Chromogranin B</fullName>
    </submittedName>
</protein>
<dbReference type="AlphaFoldDB" id="A0A8B9IQM0"/>
<dbReference type="RefSeq" id="XP_066849585.1">
    <property type="nucleotide sequence ID" value="XM_066993484.1"/>
</dbReference>
<name>A0A8B9IQM0_ANSCY</name>
<feature type="domain" description="Shieldin complex subunit 1 C-terminal" evidence="2">
    <location>
        <begin position="99"/>
        <end position="217"/>
    </location>
</feature>
<evidence type="ECO:0000259" key="2">
    <source>
        <dbReference type="Pfam" id="PF15021"/>
    </source>
</evidence>
<dbReference type="Proteomes" id="UP000694521">
    <property type="component" value="Unplaced"/>
</dbReference>
<dbReference type="GO" id="GO:2001032">
    <property type="term" value="P:regulation of double-strand break repair via nonhomologous end joining"/>
    <property type="evidence" value="ECO:0007669"/>
    <property type="project" value="InterPro"/>
</dbReference>
<feature type="compositionally biased region" description="Polar residues" evidence="1">
    <location>
        <begin position="58"/>
        <end position="69"/>
    </location>
</feature>
<dbReference type="Pfam" id="PF15021">
    <property type="entry name" value="SHLD1_C"/>
    <property type="match status" value="1"/>
</dbReference>
<dbReference type="PANTHER" id="PTHR36863">
    <property type="entry name" value="SHIELDIN COMPLEX SUBUNIT 1"/>
    <property type="match status" value="1"/>
</dbReference>
<gene>
    <name evidence="3" type="primary">SHLD1</name>
</gene>
<accession>A0A8B9IQM0</accession>
<dbReference type="GeneID" id="136790330"/>
<evidence type="ECO:0000313" key="4">
    <source>
        <dbReference type="Proteomes" id="UP000694521"/>
    </source>
</evidence>
<organism evidence="3 4">
    <name type="scientific">Anser cygnoides</name>
    <name type="common">Swan goose</name>
    <dbReference type="NCBI Taxonomy" id="8845"/>
    <lineage>
        <taxon>Eukaryota</taxon>
        <taxon>Metazoa</taxon>
        <taxon>Chordata</taxon>
        <taxon>Craniata</taxon>
        <taxon>Vertebrata</taxon>
        <taxon>Euteleostomi</taxon>
        <taxon>Archelosauria</taxon>
        <taxon>Archosauria</taxon>
        <taxon>Dinosauria</taxon>
        <taxon>Saurischia</taxon>
        <taxon>Theropoda</taxon>
        <taxon>Coelurosauria</taxon>
        <taxon>Aves</taxon>
        <taxon>Neognathae</taxon>
        <taxon>Galloanserae</taxon>
        <taxon>Anseriformes</taxon>
        <taxon>Anatidae</taxon>
        <taxon>Anserinae</taxon>
        <taxon>Anser</taxon>
    </lineage>
</organism>
<keyword evidence="4" id="KW-1185">Reference proteome</keyword>
<dbReference type="InterPro" id="IPR053898">
    <property type="entry name" value="SHLD1_C"/>
</dbReference>
<evidence type="ECO:0000256" key="1">
    <source>
        <dbReference type="SAM" id="MobiDB-lite"/>
    </source>
</evidence>
<dbReference type="PANTHER" id="PTHR36863:SF1">
    <property type="entry name" value="SHIELDIN COMPLEX SUBUNIT 1"/>
    <property type="match status" value="1"/>
</dbReference>
<dbReference type="InterPro" id="IPR027821">
    <property type="entry name" value="SHLD1"/>
</dbReference>
<reference evidence="3" key="2">
    <citation type="submission" date="2025-09" db="UniProtKB">
        <authorList>
            <consortium name="Ensembl"/>
        </authorList>
    </citation>
    <scope>IDENTIFICATION</scope>
</reference>
<proteinExistence type="predicted"/>
<sequence>MEGKESSPSHHSEESSVSDLPSVCDLAEIFQPPSSTESSEEPFCSLDTFPSPLPGESNPPSAVSESFSAGGSETGNVRCYPEAGLCEHTEPNDASLSSMYEHENREDTSIRKSLDGFYETYCKNGPGRADPTCEAASRCLSQKVSELANRGGTKYALRCLQMAQVVLNRDGCKIFPNYPTTACFSKPAEGEVVLEDTKRTPGLSDDVLQFLLKQTRTEHSSDMLHEK</sequence>
<feature type="region of interest" description="Disordered" evidence="1">
    <location>
        <begin position="1"/>
        <end position="69"/>
    </location>
</feature>
<reference evidence="3" key="1">
    <citation type="submission" date="2025-08" db="UniProtKB">
        <authorList>
            <consortium name="Ensembl"/>
        </authorList>
    </citation>
    <scope>IDENTIFICATION</scope>
</reference>
<feature type="compositionally biased region" description="Basic and acidic residues" evidence="1">
    <location>
        <begin position="1"/>
        <end position="14"/>
    </location>
</feature>